<evidence type="ECO:0000313" key="2">
    <source>
        <dbReference type="EMBL" id="CAI2358879.1"/>
    </source>
</evidence>
<feature type="region of interest" description="Disordered" evidence="1">
    <location>
        <begin position="1"/>
        <end position="20"/>
    </location>
</feature>
<evidence type="ECO:0000256" key="1">
    <source>
        <dbReference type="SAM" id="MobiDB-lite"/>
    </source>
</evidence>
<protein>
    <submittedName>
        <fullName evidence="2">Uncharacterized protein</fullName>
    </submittedName>
</protein>
<dbReference type="EMBL" id="CAMPGE010000156">
    <property type="protein sequence ID" value="CAI2358879.1"/>
    <property type="molecule type" value="Genomic_DNA"/>
</dbReference>
<sequence length="731" mass="83172">MINQSPVFSREPSSILRYDGSDNIESSDSCELRECQGCGAKHSAEGIPFVCVSSSTEENHKCSNESKEQEFNQAINDLEDDILISKYLKKAEIIPIEEDISGDDSPYGVQSSEHEVKLGISGDYEIHTITEESEQVTQTDCKIMTPTTFSSKLKTQNERYSNNQCSSSDLQNCSNKETVAKTRNRETTNIQREKKYETFTQASIKRQILNLKIIPKSAPELKLKPIQTPSQASKQKNYDYPKCSKNKKSKILSSTTNLSTNKTFTKKGRIKKGKLIKTKKRPGSRENRTVKVLNSGSTINFSRSPSNKLLKHTKISANLNQDKSCRKEGSFLQRMEIDMKLRNCRRKSKTKRKVSKRPKRNNQQPLINLKIQTEAPGKNKYEFDQELQSDSCKSKKTMSKLMDCINMISLDLRGNEKKSEDSSSKFQTPVIIPHTPNSLFDYGTTMSMGKTDESRDIHPIPFRKSLSISSIKKKSETERAQRRDTNKEKLQKFTRENFRLTKCKKKEPQVNLEGILDKSLTTVIKKLKKSSMSHEDNPRKLKYNTRSMCSNYDRGRADRVNSFISYTKNKYSATRSSNKDNPCEDKAPFCDLSNLNNTIKETDEDSVKKSQLNEGKPHIKEIEVRISSNVDMGSLEFTLEGDTPRTPTGSYFNKPKTANTSEKENIDVKEHNESSESGVHLCDKSLHSSNITESYQSLSTIQRERSDCFDTNEKGNNFCQMPVFGVKNPFG</sequence>
<accession>A0AAD1U4E2</accession>
<proteinExistence type="predicted"/>
<feature type="compositionally biased region" description="Basic residues" evidence="1">
    <location>
        <begin position="346"/>
        <end position="360"/>
    </location>
</feature>
<gene>
    <name evidence="2" type="ORF">ECRASSUSDP1_LOCUS162</name>
</gene>
<feature type="compositionally biased region" description="Polar residues" evidence="1">
    <location>
        <begin position="645"/>
        <end position="660"/>
    </location>
</feature>
<name>A0AAD1U4E2_EUPCR</name>
<dbReference type="Proteomes" id="UP001295684">
    <property type="component" value="Unassembled WGS sequence"/>
</dbReference>
<feature type="compositionally biased region" description="Basic and acidic residues" evidence="1">
    <location>
        <begin position="661"/>
        <end position="674"/>
    </location>
</feature>
<feature type="region of interest" description="Disordered" evidence="1">
    <location>
        <begin position="464"/>
        <end position="488"/>
    </location>
</feature>
<comment type="caution">
    <text evidence="2">The sequence shown here is derived from an EMBL/GenBank/DDBJ whole genome shotgun (WGS) entry which is preliminary data.</text>
</comment>
<keyword evidence="3" id="KW-1185">Reference proteome</keyword>
<feature type="compositionally biased region" description="Basic and acidic residues" evidence="1">
    <location>
        <begin position="473"/>
        <end position="488"/>
    </location>
</feature>
<feature type="region of interest" description="Disordered" evidence="1">
    <location>
        <begin position="346"/>
        <end position="366"/>
    </location>
</feature>
<reference evidence="2" key="1">
    <citation type="submission" date="2023-07" db="EMBL/GenBank/DDBJ databases">
        <authorList>
            <consortium name="AG Swart"/>
            <person name="Singh M."/>
            <person name="Singh A."/>
            <person name="Seah K."/>
            <person name="Emmerich C."/>
        </authorList>
    </citation>
    <scope>NUCLEOTIDE SEQUENCE</scope>
    <source>
        <strain evidence="2">DP1</strain>
    </source>
</reference>
<organism evidence="2 3">
    <name type="scientific">Euplotes crassus</name>
    <dbReference type="NCBI Taxonomy" id="5936"/>
    <lineage>
        <taxon>Eukaryota</taxon>
        <taxon>Sar</taxon>
        <taxon>Alveolata</taxon>
        <taxon>Ciliophora</taxon>
        <taxon>Intramacronucleata</taxon>
        <taxon>Spirotrichea</taxon>
        <taxon>Hypotrichia</taxon>
        <taxon>Euplotida</taxon>
        <taxon>Euplotidae</taxon>
        <taxon>Moneuplotes</taxon>
    </lineage>
</organism>
<dbReference type="AlphaFoldDB" id="A0AAD1U4E2"/>
<feature type="region of interest" description="Disordered" evidence="1">
    <location>
        <begin position="637"/>
        <end position="679"/>
    </location>
</feature>
<evidence type="ECO:0000313" key="3">
    <source>
        <dbReference type="Proteomes" id="UP001295684"/>
    </source>
</evidence>